<evidence type="ECO:0000313" key="2">
    <source>
        <dbReference type="EMBL" id="MDN4487692.1"/>
    </source>
</evidence>
<name>A0AAW7M2U7_9MICO</name>
<gene>
    <name evidence="2" type="ORF">QQX10_05860</name>
</gene>
<accession>A0AAW7M2U7</accession>
<reference evidence="2" key="1">
    <citation type="submission" date="2023-06" db="EMBL/GenBank/DDBJ databases">
        <title>Sysu t00039.</title>
        <authorList>
            <person name="Gao L."/>
            <person name="Fang B.-Z."/>
            <person name="Li W.-J."/>
        </authorList>
    </citation>
    <scope>NUCLEOTIDE SEQUENCE</scope>
    <source>
        <strain evidence="2">SYSU T00039</strain>
    </source>
</reference>
<sequence>MIFPWLWRVMPGPAWVRVLMLMLLIAALVAALFQWVFPWVSVTFDIQDQNVEAGP</sequence>
<keyword evidence="1" id="KW-0472">Membrane</keyword>
<feature type="transmembrane region" description="Helical" evidence="1">
    <location>
        <begin position="14"/>
        <end position="37"/>
    </location>
</feature>
<protein>
    <submittedName>
        <fullName evidence="2">Uncharacterized protein</fullName>
    </submittedName>
</protein>
<dbReference type="RefSeq" id="WP_301119372.1">
    <property type="nucleotide sequence ID" value="NZ_JAUHPX010000003.1"/>
</dbReference>
<dbReference type="EMBL" id="JAUHPX010000003">
    <property type="protein sequence ID" value="MDN4487692.1"/>
    <property type="molecule type" value="Genomic_DNA"/>
</dbReference>
<evidence type="ECO:0000256" key="1">
    <source>
        <dbReference type="SAM" id="Phobius"/>
    </source>
</evidence>
<keyword evidence="1" id="KW-1133">Transmembrane helix</keyword>
<comment type="caution">
    <text evidence="2">The sequence shown here is derived from an EMBL/GenBank/DDBJ whole genome shotgun (WGS) entry which is preliminary data.</text>
</comment>
<keyword evidence="1" id="KW-0812">Transmembrane</keyword>
<keyword evidence="3" id="KW-1185">Reference proteome</keyword>
<dbReference type="Proteomes" id="UP001172737">
    <property type="component" value="Unassembled WGS sequence"/>
</dbReference>
<evidence type="ECO:0000313" key="3">
    <source>
        <dbReference type="Proteomes" id="UP001172737"/>
    </source>
</evidence>
<dbReference type="AlphaFoldDB" id="A0AAW7M2U7"/>
<proteinExistence type="predicted"/>
<organism evidence="2 3">
    <name type="scientific">Demequina lignilytica</name>
    <dbReference type="NCBI Taxonomy" id="3051663"/>
    <lineage>
        <taxon>Bacteria</taxon>
        <taxon>Bacillati</taxon>
        <taxon>Actinomycetota</taxon>
        <taxon>Actinomycetes</taxon>
        <taxon>Micrococcales</taxon>
        <taxon>Demequinaceae</taxon>
        <taxon>Demequina</taxon>
    </lineage>
</organism>